<dbReference type="KEGG" id="thg:TCELL_0062"/>
<dbReference type="PANTHER" id="PTHR17453:SF0">
    <property type="entry name" value="SIGNAL RECOGNITION PARTICLE 19 KDA PROTEIN"/>
    <property type="match status" value="1"/>
</dbReference>
<evidence type="ECO:0000256" key="5">
    <source>
        <dbReference type="HAMAP-Rule" id="MF_00305"/>
    </source>
</evidence>
<evidence type="ECO:0000256" key="3">
    <source>
        <dbReference type="ARBA" id="ARBA00023135"/>
    </source>
</evidence>
<dbReference type="OrthoDB" id="56356at2157"/>
<comment type="subunit">
    <text evidence="5">Part of the signal recognition particle protein translocation system, which is composed of SRP and FtsY. Archaeal SRP consists of a 7S RNA molecule of 300 nucleotides and two protein subunits: SRP54 and SRP19.</text>
</comment>
<proteinExistence type="inferred from homology"/>
<keyword evidence="2 5" id="KW-0963">Cytoplasm</keyword>
<dbReference type="InParanoid" id="I3TCJ9"/>
<dbReference type="RefSeq" id="WP_014736738.1">
    <property type="nucleotide sequence ID" value="NC_017954.1"/>
</dbReference>
<dbReference type="HAMAP" id="MF_00305">
    <property type="entry name" value="SRP19"/>
    <property type="match status" value="1"/>
</dbReference>
<comment type="function">
    <text evidence="5">Involved in targeting and insertion of nascent membrane proteins into the cytoplasmic membrane. Binds directly to 7S RNA and mediates binding of the 54 kDa subunit of the SRP.</text>
</comment>
<protein>
    <recommendedName>
        <fullName evidence="5">Signal recognition particle 19 kDa protein</fullName>
        <shortName evidence="5">SRP19</shortName>
    </recommendedName>
</protein>
<keyword evidence="4 5" id="KW-0687">Ribonucleoprotein</keyword>
<dbReference type="InterPro" id="IPR036521">
    <property type="entry name" value="SRP19-like_sf"/>
</dbReference>
<dbReference type="Pfam" id="PF01922">
    <property type="entry name" value="SRP19"/>
    <property type="match status" value="1"/>
</dbReference>
<dbReference type="InterPro" id="IPR022938">
    <property type="entry name" value="SRP19_arc-type"/>
</dbReference>
<dbReference type="Gene3D" id="3.30.56.30">
    <property type="entry name" value="Signal recognition particle, SRP19-like subunit"/>
    <property type="match status" value="1"/>
</dbReference>
<comment type="subcellular location">
    <subcellularLocation>
        <location evidence="1 5">Cytoplasm</location>
    </subcellularLocation>
</comment>
<dbReference type="STRING" id="1184251.TCELL_0062"/>
<evidence type="ECO:0000256" key="1">
    <source>
        <dbReference type="ARBA" id="ARBA00004496"/>
    </source>
</evidence>
<name>I3TCJ9_THEC1</name>
<dbReference type="GO" id="GO:0048500">
    <property type="term" value="C:signal recognition particle"/>
    <property type="evidence" value="ECO:0007669"/>
    <property type="project" value="UniProtKB-UniRule"/>
</dbReference>
<evidence type="ECO:0000256" key="4">
    <source>
        <dbReference type="ARBA" id="ARBA00023274"/>
    </source>
</evidence>
<dbReference type="AlphaFoldDB" id="I3TCJ9"/>
<dbReference type="SUPFAM" id="SSF69695">
    <property type="entry name" value="SRP19"/>
    <property type="match status" value="1"/>
</dbReference>
<gene>
    <name evidence="5" type="primary">srp19</name>
    <name evidence="6" type="ordered locus">TCELL_0062</name>
</gene>
<dbReference type="InterPro" id="IPR002778">
    <property type="entry name" value="Signal_recog_particle_SRP19"/>
</dbReference>
<keyword evidence="7" id="KW-1185">Reference proteome</keyword>
<organism evidence="6 7">
    <name type="scientific">Thermogladius calderae (strain DSM 22663 / VKM B-2946 / 1633)</name>
    <dbReference type="NCBI Taxonomy" id="1184251"/>
    <lineage>
        <taxon>Archaea</taxon>
        <taxon>Thermoproteota</taxon>
        <taxon>Thermoprotei</taxon>
        <taxon>Desulfurococcales</taxon>
        <taxon>Desulfurococcaceae</taxon>
        <taxon>Thermogladius</taxon>
    </lineage>
</organism>
<dbReference type="GO" id="GO:0008312">
    <property type="term" value="F:7S RNA binding"/>
    <property type="evidence" value="ECO:0007669"/>
    <property type="project" value="UniProtKB-UniRule"/>
</dbReference>
<dbReference type="PANTHER" id="PTHR17453">
    <property type="entry name" value="SIGNAL RECOGNITION PARTICLE 19 KD PROTEIN"/>
    <property type="match status" value="1"/>
</dbReference>
<keyword evidence="5" id="KW-0694">RNA-binding</keyword>
<comment type="similarity">
    <text evidence="5">Belongs to the SRP19 family.</text>
</comment>
<reference evidence="6 7" key="1">
    <citation type="journal article" date="2012" name="J. Bacteriol.">
        <title>Complete genome sequence of the hyperthermophilic cellulolytic Crenarchaeon 'Thermogladius cellulolyticus' 1633.</title>
        <authorList>
            <person name="Mardanov A.V."/>
            <person name="Kochetkova T.V."/>
            <person name="Beletsky A.V."/>
            <person name="Bonch-Osmolovskaya E.A."/>
            <person name="Ravin N.V."/>
            <person name="Skryabin K.G."/>
        </authorList>
    </citation>
    <scope>NUCLEOTIDE SEQUENCE [LARGE SCALE GENOMIC DNA]</scope>
    <source>
        <strain evidence="7">DSM 22663 / VKM B-2946 / 1633</strain>
    </source>
</reference>
<evidence type="ECO:0000256" key="2">
    <source>
        <dbReference type="ARBA" id="ARBA00022490"/>
    </source>
</evidence>
<sequence length="96" mass="11298">MSREYEKRKVVIYPHYIDCSSTRSEGRRVPKSLCVPNPTLEEIEKAARRLGFEVEVEADKKYPRMWRKAGRVVVNKVFSKTRLLKLISMELKKTRG</sequence>
<accession>I3TCJ9</accession>
<dbReference type="EMBL" id="CP003531">
    <property type="protein sequence ID" value="AFK50487.1"/>
    <property type="molecule type" value="Genomic_DNA"/>
</dbReference>
<dbReference type="HOGENOM" id="CLU_169299_1_0_2"/>
<evidence type="ECO:0000313" key="7">
    <source>
        <dbReference type="Proteomes" id="UP000005270"/>
    </source>
</evidence>
<dbReference type="eggNOG" id="arCOG01217">
    <property type="taxonomic scope" value="Archaea"/>
</dbReference>
<dbReference type="Proteomes" id="UP000005270">
    <property type="component" value="Chromosome"/>
</dbReference>
<dbReference type="GeneID" id="13012329"/>
<evidence type="ECO:0000313" key="6">
    <source>
        <dbReference type="EMBL" id="AFK50487.1"/>
    </source>
</evidence>
<keyword evidence="3 5" id="KW-0733">Signal recognition particle</keyword>
<dbReference type="GO" id="GO:0006617">
    <property type="term" value="P:SRP-dependent cotranslational protein targeting to membrane, signal sequence recognition"/>
    <property type="evidence" value="ECO:0007669"/>
    <property type="project" value="TreeGrafter"/>
</dbReference>